<dbReference type="EMBL" id="KQ419781">
    <property type="protein sequence ID" value="KOF82385.1"/>
    <property type="molecule type" value="Genomic_DNA"/>
</dbReference>
<protein>
    <submittedName>
        <fullName evidence="1">Uncharacterized protein</fullName>
    </submittedName>
</protein>
<evidence type="ECO:0000313" key="1">
    <source>
        <dbReference type="EMBL" id="KOF82385.1"/>
    </source>
</evidence>
<sequence length="80" mass="9616">MKGSTNFTYFKFTHADEALKWCPYNPLLCYKYIYIIHGSKGTCIQSYKYRYQAYTQGKAHITVIFKEIKNHSMTFIWKQQ</sequence>
<accession>A0A0L8H0Q1</accession>
<proteinExistence type="predicted"/>
<name>A0A0L8H0Q1_OCTBM</name>
<gene>
    <name evidence="1" type="ORF">OCBIM_22025367mg</name>
</gene>
<organism evidence="1">
    <name type="scientific">Octopus bimaculoides</name>
    <name type="common">California two-spotted octopus</name>
    <dbReference type="NCBI Taxonomy" id="37653"/>
    <lineage>
        <taxon>Eukaryota</taxon>
        <taxon>Metazoa</taxon>
        <taxon>Spiralia</taxon>
        <taxon>Lophotrochozoa</taxon>
        <taxon>Mollusca</taxon>
        <taxon>Cephalopoda</taxon>
        <taxon>Coleoidea</taxon>
        <taxon>Octopodiformes</taxon>
        <taxon>Octopoda</taxon>
        <taxon>Incirrata</taxon>
        <taxon>Octopodidae</taxon>
        <taxon>Octopus</taxon>
    </lineage>
</organism>
<reference evidence="1" key="1">
    <citation type="submission" date="2015-07" db="EMBL/GenBank/DDBJ databases">
        <title>MeaNS - Measles Nucleotide Surveillance Program.</title>
        <authorList>
            <person name="Tran T."/>
            <person name="Druce J."/>
        </authorList>
    </citation>
    <scope>NUCLEOTIDE SEQUENCE</scope>
    <source>
        <strain evidence="1">UCB-OBI-ISO-001</strain>
        <tissue evidence="1">Gonad</tissue>
    </source>
</reference>
<dbReference type="AlphaFoldDB" id="A0A0L8H0Q1"/>